<evidence type="ECO:0000259" key="3">
    <source>
        <dbReference type="Pfam" id="PF00501"/>
    </source>
</evidence>
<dbReference type="OrthoDB" id="429813at2759"/>
<dbReference type="InterPro" id="IPR051414">
    <property type="entry name" value="Adenylate-forming_Reductase"/>
</dbReference>
<dbReference type="InterPro" id="IPR020845">
    <property type="entry name" value="AMP-binding_CS"/>
</dbReference>
<accession>A0A9P5TXV8</accession>
<evidence type="ECO:0000256" key="2">
    <source>
        <dbReference type="ARBA" id="ARBA00022553"/>
    </source>
</evidence>
<evidence type="ECO:0000256" key="1">
    <source>
        <dbReference type="ARBA" id="ARBA00022450"/>
    </source>
</evidence>
<dbReference type="Pfam" id="PF00501">
    <property type="entry name" value="AMP-binding"/>
    <property type="match status" value="1"/>
</dbReference>
<dbReference type="PANTHER" id="PTHR43439">
    <property type="entry name" value="PHENYLACETATE-COENZYME A LIGASE"/>
    <property type="match status" value="1"/>
</dbReference>
<keyword evidence="6" id="KW-1185">Reference proteome</keyword>
<dbReference type="Pfam" id="PF23562">
    <property type="entry name" value="AMP-binding_C_3"/>
    <property type="match status" value="1"/>
</dbReference>
<keyword evidence="1" id="KW-0596">Phosphopantetheine</keyword>
<dbReference type="Gene3D" id="3.40.50.720">
    <property type="entry name" value="NAD(P)-binding Rossmann-like Domain"/>
    <property type="match status" value="1"/>
</dbReference>
<evidence type="ECO:0000313" key="5">
    <source>
        <dbReference type="EMBL" id="KAF9058549.1"/>
    </source>
</evidence>
<proteinExistence type="predicted"/>
<dbReference type="AlphaFoldDB" id="A0A9P5TXV8"/>
<dbReference type="Gene3D" id="3.40.50.12780">
    <property type="entry name" value="N-terminal domain of ligase-like"/>
    <property type="match status" value="1"/>
</dbReference>
<evidence type="ECO:0000259" key="4">
    <source>
        <dbReference type="Pfam" id="PF07993"/>
    </source>
</evidence>
<name>A0A9P5TXV8_9AGAR</name>
<dbReference type="Pfam" id="PF07993">
    <property type="entry name" value="NAD_binding_4"/>
    <property type="match status" value="1"/>
</dbReference>
<evidence type="ECO:0000313" key="6">
    <source>
        <dbReference type="Proteomes" id="UP000772434"/>
    </source>
</evidence>
<dbReference type="InterPro" id="IPR042099">
    <property type="entry name" value="ANL_N_sf"/>
</dbReference>
<dbReference type="SUPFAM" id="SSF51735">
    <property type="entry name" value="NAD(P)-binding Rossmann-fold domains"/>
    <property type="match status" value="1"/>
</dbReference>
<dbReference type="InterPro" id="IPR000873">
    <property type="entry name" value="AMP-dep_synth/lig_dom"/>
</dbReference>
<comment type="caution">
    <text evidence="5">The sequence shown here is derived from an EMBL/GenBank/DDBJ whole genome shotgun (WGS) entry which is preliminary data.</text>
</comment>
<gene>
    <name evidence="5" type="ORF">BDP27DRAFT_1343351</name>
</gene>
<keyword evidence="2" id="KW-0597">Phosphoprotein</keyword>
<protein>
    <submittedName>
        <fullName evidence="5">Aminoadipate reductase</fullName>
    </submittedName>
</protein>
<sequence>MIYPSLSQFITIPQLFRFHYKNNPEETIYFYAEDGQDEPTEITYLEFVRASHRAAHLLCPRGSGSAEVVGVIALCDTVVYSAVIAGLMEAGAVPLLISHRNTAAAVVNLLKKSGAHRLLTTHSTLQELLQNVRTELRGERTYEVTFEEIPGLYALFPNLGSETSKDPFEVYPHSFQPGPDHTAMIMHSSGSTGLPKAIFITHAVIYMNWGAGSFTTQFRSHKLRVGSFGLPSFHALGILIQIFVPTYASTPVGVYPPVVSSAEALPITPTPDNIIEHLKRTSCTASFAIPSMVQIWANLLQVVLFGGGPLASAVGDYLVTCGVPLRAAYGGTEFGTISTFHFDGNHEEWAWFDFADTQNVRWIPQGDGTFELHCLNSDTFRVSVENLPDVAGYATSDLWTPHPSKPGLWAIVGRVDDVIIHSSGEKTVPGPFEDKVGKSPLLRAVIMFGRERDQPGVLVEPSPENQVDVEDPPQVSAFRNKIWPVIEEGNKLLPAFSRVYKEMILVTSLNKPLPRAGKGTVMRKAALHEYKQEIDQIYENVESNTSSVKPPTSWEDPTIQEWLATQVEDLCHNSVNKSDDIFQHGFDSLCATILRLRLVSSLRATGNAQVSRLISQNTIYNYPTISKLSQFIMGLLESRQNGVLVNSHEDAIENMISLYSKGLEAPIPSNTGNAPTKVVVLLTGSTGNLGAQILAALLLTESVAEVYTLNRPSSKLSIKKRHQERFEDKGLDVGLLSSQKLVLLEGDSFHPTLGLTDVVYSKLQESLTIIIHNAWRLDFNLSLSSFEPHVRGTRNLIDLARSSRYVPWLRFLFTSSIGSAQSWDPSTMGPYPEKVVSDPKYAVGAGYGESKYISERILEKSKLNVSSFRIGQITGGQNGAWALSDWLPMIIKSSLALGILPDATGIVSWLPTEAVAGAILDVAFTSESPPLAMNLVHPKPVSWTNIMRMIRESLISTKNLGLEALPLVSFKSWVKALEDTANTSPQRVQNELPAYKIIDFIRAIAAGSEGKNVDADALGGAIFETSSIQRLSKKMNELHPLQRLDAERWVKYWVNYGI</sequence>
<organism evidence="5 6">
    <name type="scientific">Rhodocollybia butyracea</name>
    <dbReference type="NCBI Taxonomy" id="206335"/>
    <lineage>
        <taxon>Eukaryota</taxon>
        <taxon>Fungi</taxon>
        <taxon>Dikarya</taxon>
        <taxon>Basidiomycota</taxon>
        <taxon>Agaricomycotina</taxon>
        <taxon>Agaricomycetes</taxon>
        <taxon>Agaricomycetidae</taxon>
        <taxon>Agaricales</taxon>
        <taxon>Marasmiineae</taxon>
        <taxon>Omphalotaceae</taxon>
        <taxon>Rhodocollybia</taxon>
    </lineage>
</organism>
<dbReference type="Proteomes" id="UP000772434">
    <property type="component" value="Unassembled WGS sequence"/>
</dbReference>
<dbReference type="PANTHER" id="PTHR43439:SF2">
    <property type="entry name" value="ENZYME, PUTATIVE (JCVI)-RELATED"/>
    <property type="match status" value="1"/>
</dbReference>
<feature type="domain" description="AMP-dependent synthetase/ligase" evidence="3">
    <location>
        <begin position="21"/>
        <end position="343"/>
    </location>
</feature>
<dbReference type="SUPFAM" id="SSF56801">
    <property type="entry name" value="Acetyl-CoA synthetase-like"/>
    <property type="match status" value="1"/>
</dbReference>
<dbReference type="InterPro" id="IPR036291">
    <property type="entry name" value="NAD(P)-bd_dom_sf"/>
</dbReference>
<feature type="domain" description="Thioester reductase (TE)" evidence="4">
    <location>
        <begin position="682"/>
        <end position="919"/>
    </location>
</feature>
<dbReference type="InterPro" id="IPR013120">
    <property type="entry name" value="FAR_NAD-bd"/>
</dbReference>
<reference evidence="5" key="1">
    <citation type="submission" date="2020-11" db="EMBL/GenBank/DDBJ databases">
        <authorList>
            <consortium name="DOE Joint Genome Institute"/>
            <person name="Ahrendt S."/>
            <person name="Riley R."/>
            <person name="Andreopoulos W."/>
            <person name="Labutti K."/>
            <person name="Pangilinan J."/>
            <person name="Ruiz-Duenas F.J."/>
            <person name="Barrasa J.M."/>
            <person name="Sanchez-Garcia M."/>
            <person name="Camarero S."/>
            <person name="Miyauchi S."/>
            <person name="Serrano A."/>
            <person name="Linde D."/>
            <person name="Babiker R."/>
            <person name="Drula E."/>
            <person name="Ayuso-Fernandez I."/>
            <person name="Pacheco R."/>
            <person name="Padilla G."/>
            <person name="Ferreira P."/>
            <person name="Barriuso J."/>
            <person name="Kellner H."/>
            <person name="Castanera R."/>
            <person name="Alfaro M."/>
            <person name="Ramirez L."/>
            <person name="Pisabarro A.G."/>
            <person name="Kuo A."/>
            <person name="Tritt A."/>
            <person name="Lipzen A."/>
            <person name="He G."/>
            <person name="Yan M."/>
            <person name="Ng V."/>
            <person name="Cullen D."/>
            <person name="Martin F."/>
            <person name="Rosso M.-N."/>
            <person name="Henrissat B."/>
            <person name="Hibbett D."/>
            <person name="Martinez A.T."/>
            <person name="Grigoriev I.V."/>
        </authorList>
    </citation>
    <scope>NUCLEOTIDE SEQUENCE</scope>
    <source>
        <strain evidence="5">AH 40177</strain>
    </source>
</reference>
<dbReference type="EMBL" id="JADNRY010000366">
    <property type="protein sequence ID" value="KAF9058549.1"/>
    <property type="molecule type" value="Genomic_DNA"/>
</dbReference>
<dbReference type="PROSITE" id="PS00455">
    <property type="entry name" value="AMP_BINDING"/>
    <property type="match status" value="1"/>
</dbReference>